<proteinExistence type="inferred from homology"/>
<dbReference type="Gene3D" id="3.40.718.10">
    <property type="entry name" value="Isopropylmalate Dehydrogenase"/>
    <property type="match status" value="1"/>
</dbReference>
<comment type="similarity">
    <text evidence="1">Belongs to the phosphate acetyltransferase and butyryltransferase family.</text>
</comment>
<dbReference type="PANTHER" id="PTHR43356:SF2">
    <property type="entry name" value="PHOSPHATE ACETYLTRANSFERASE"/>
    <property type="match status" value="1"/>
</dbReference>
<evidence type="ECO:0000313" key="6">
    <source>
        <dbReference type="Proteomes" id="UP001180087"/>
    </source>
</evidence>
<organism evidence="5 6">
    <name type="scientific">Aciduricibacillus chroicocephali</name>
    <dbReference type="NCBI Taxonomy" id="3054939"/>
    <lineage>
        <taxon>Bacteria</taxon>
        <taxon>Bacillati</taxon>
        <taxon>Bacillota</taxon>
        <taxon>Bacilli</taxon>
        <taxon>Bacillales</taxon>
        <taxon>Bacillaceae</taxon>
        <taxon>Aciduricibacillus</taxon>
    </lineage>
</organism>
<gene>
    <name evidence="5" type="ORF">QR721_07545</name>
</gene>
<keyword evidence="3" id="KW-0012">Acyltransferase</keyword>
<accession>A0ABY9KUS8</accession>
<evidence type="ECO:0000259" key="4">
    <source>
        <dbReference type="Pfam" id="PF01515"/>
    </source>
</evidence>
<evidence type="ECO:0000256" key="1">
    <source>
        <dbReference type="ARBA" id="ARBA00005656"/>
    </source>
</evidence>
<dbReference type="InterPro" id="IPR002505">
    <property type="entry name" value="PTA_PTB"/>
</dbReference>
<sequence>MNHLNELLETAKTELRPVIAVAGVKGSELFHAVKVALELKLATFHIFGTLSEISRFHRETGLDSDFASIKAYPVENGSAASAAVRHIKSGHAHILMKGDVSTKEMLQAVLDREHGLRQEKLLSHVAVFDVPGREKPVILTDAAINISPDLTDKVRIAAHAVDIGHTLGIKCPKVAAIAPVDVINEAIPSTLDAAKLAEMQEKGEITGCLVGGPISFDNAISPETARQKGVASKVAGCSDILLVPSIEAGNALYKAFVFFARAKVAAVVCGASVPIVLPSRADCWESKLYSIALAIIIFGKNRDRSDKNAANSCNQSKG</sequence>
<dbReference type="PIRSF" id="PIRSF000428">
    <property type="entry name" value="P_Ac_trans"/>
    <property type="match status" value="1"/>
</dbReference>
<dbReference type="SUPFAM" id="SSF53659">
    <property type="entry name" value="Isocitrate/Isopropylmalate dehydrogenase-like"/>
    <property type="match status" value="1"/>
</dbReference>
<dbReference type="Proteomes" id="UP001180087">
    <property type="component" value="Chromosome"/>
</dbReference>
<dbReference type="Pfam" id="PF01515">
    <property type="entry name" value="PTA_PTB"/>
    <property type="match status" value="1"/>
</dbReference>
<dbReference type="EMBL" id="CP129113">
    <property type="protein sequence ID" value="WLV23512.1"/>
    <property type="molecule type" value="Genomic_DNA"/>
</dbReference>
<keyword evidence="6" id="KW-1185">Reference proteome</keyword>
<reference evidence="5" key="1">
    <citation type="submission" date="2023-06" db="EMBL/GenBank/DDBJ databases">
        <title>A Treasure from Seagulls: Isolation and Description of Aciduricobacillus qingdaonensis gen. nov., sp. nov., a Rare Obligately Uric Acid-utilizing Member in the Family Bacillaceae.</title>
        <authorList>
            <person name="Liu W."/>
            <person name="Wang B."/>
        </authorList>
    </citation>
    <scope>NUCLEOTIDE SEQUENCE</scope>
    <source>
        <strain evidence="5">44XB</strain>
    </source>
</reference>
<dbReference type="InterPro" id="IPR012147">
    <property type="entry name" value="P_Ac_Bu_trans"/>
</dbReference>
<evidence type="ECO:0000256" key="3">
    <source>
        <dbReference type="ARBA" id="ARBA00023315"/>
    </source>
</evidence>
<feature type="domain" description="Phosphate acetyl/butaryl transferase" evidence="4">
    <location>
        <begin position="79"/>
        <end position="294"/>
    </location>
</feature>
<dbReference type="NCBIfam" id="NF006045">
    <property type="entry name" value="PRK08190.1"/>
    <property type="match status" value="1"/>
</dbReference>
<name>A0ABY9KUS8_9BACI</name>
<dbReference type="RefSeq" id="WP_348025583.1">
    <property type="nucleotide sequence ID" value="NZ_CP129113.1"/>
</dbReference>
<evidence type="ECO:0000313" key="5">
    <source>
        <dbReference type="EMBL" id="WLV23512.1"/>
    </source>
</evidence>
<evidence type="ECO:0000256" key="2">
    <source>
        <dbReference type="ARBA" id="ARBA00022679"/>
    </source>
</evidence>
<keyword evidence="2" id="KW-0808">Transferase</keyword>
<dbReference type="PANTHER" id="PTHR43356">
    <property type="entry name" value="PHOSPHATE ACETYLTRANSFERASE"/>
    <property type="match status" value="1"/>
</dbReference>
<dbReference type="InterPro" id="IPR050500">
    <property type="entry name" value="Phos_Acetyltrans/Butyryltrans"/>
</dbReference>
<protein>
    <submittedName>
        <fullName evidence="5">Bifunctional enoyl-CoA hydratase/phosphate acetyltransferase</fullName>
    </submittedName>
</protein>